<comment type="caution">
    <text evidence="8">The sequence shown here is derived from an EMBL/GenBank/DDBJ whole genome shotgun (WGS) entry which is preliminary data.</text>
</comment>
<evidence type="ECO:0000313" key="9">
    <source>
        <dbReference type="Proteomes" id="UP000177690"/>
    </source>
</evidence>
<dbReference type="EMBL" id="MHJL01000006">
    <property type="protein sequence ID" value="OGY68158.1"/>
    <property type="molecule type" value="Genomic_DNA"/>
</dbReference>
<keyword evidence="7" id="KW-0520">NAD</keyword>
<evidence type="ECO:0000256" key="6">
    <source>
        <dbReference type="ARBA" id="ARBA00022840"/>
    </source>
</evidence>
<proteinExistence type="predicted"/>
<keyword evidence="2" id="KW-0662">Pyridine nucleotide biosynthesis</keyword>
<keyword evidence="5" id="KW-0547">Nucleotide-binding</keyword>
<name>A0A1G1ZTW3_9BACT</name>
<dbReference type="SUPFAM" id="SSF52374">
    <property type="entry name" value="Nucleotidylyl transferase"/>
    <property type="match status" value="1"/>
</dbReference>
<dbReference type="AlphaFoldDB" id="A0A1G1ZTW3"/>
<reference evidence="8 9" key="1">
    <citation type="journal article" date="2016" name="Nat. Commun.">
        <title>Thousands of microbial genomes shed light on interconnected biogeochemical processes in an aquifer system.</title>
        <authorList>
            <person name="Anantharaman K."/>
            <person name="Brown C.T."/>
            <person name="Hug L.A."/>
            <person name="Sharon I."/>
            <person name="Castelle C.J."/>
            <person name="Probst A.J."/>
            <person name="Thomas B.C."/>
            <person name="Singh A."/>
            <person name="Wilkins M.J."/>
            <person name="Karaoz U."/>
            <person name="Brodie E.L."/>
            <person name="Williams K.H."/>
            <person name="Hubbard S.S."/>
            <person name="Banfield J.F."/>
        </authorList>
    </citation>
    <scope>NUCLEOTIDE SEQUENCE [LARGE SCALE GENOMIC DNA]</scope>
</reference>
<dbReference type="Gene3D" id="3.40.50.620">
    <property type="entry name" value="HUPs"/>
    <property type="match status" value="1"/>
</dbReference>
<evidence type="ECO:0000256" key="1">
    <source>
        <dbReference type="ARBA" id="ARBA00004790"/>
    </source>
</evidence>
<evidence type="ECO:0000256" key="4">
    <source>
        <dbReference type="ARBA" id="ARBA00022695"/>
    </source>
</evidence>
<dbReference type="STRING" id="1798409.A3I24_00800"/>
<protein>
    <recommendedName>
        <fullName evidence="10">Nicotinate (Nicotinamide) nucleotide adenylyltransferase</fullName>
    </recommendedName>
</protein>
<dbReference type="Proteomes" id="UP000177690">
    <property type="component" value="Unassembled WGS sequence"/>
</dbReference>
<sequence length="132" mass="15521">MFLNPKIPIQFSRMELDRTVLTTTFDTYKELKMKYPEKEFYFLIGSDIVGDIETKWENGRELARSANFLVFNRYGYNRPENLSANFICLDKKIVGLDLSSTFIRSLLLRGHSRLPYLTSAVSEYIKQNKLYN</sequence>
<evidence type="ECO:0000256" key="7">
    <source>
        <dbReference type="ARBA" id="ARBA00023027"/>
    </source>
</evidence>
<gene>
    <name evidence="8" type="ORF">A3I24_00800</name>
</gene>
<dbReference type="PANTHER" id="PTHR39321:SF3">
    <property type="entry name" value="PHOSPHOPANTETHEINE ADENYLYLTRANSFERASE"/>
    <property type="match status" value="1"/>
</dbReference>
<dbReference type="InterPro" id="IPR005248">
    <property type="entry name" value="NadD/NMNAT"/>
</dbReference>
<keyword evidence="4" id="KW-0548">Nucleotidyltransferase</keyword>
<evidence type="ECO:0000256" key="2">
    <source>
        <dbReference type="ARBA" id="ARBA00022642"/>
    </source>
</evidence>
<dbReference type="PANTHER" id="PTHR39321">
    <property type="entry name" value="NICOTINATE-NUCLEOTIDE ADENYLYLTRANSFERASE-RELATED"/>
    <property type="match status" value="1"/>
</dbReference>
<keyword evidence="6" id="KW-0067">ATP-binding</keyword>
<accession>A0A1G1ZTW3</accession>
<evidence type="ECO:0000256" key="5">
    <source>
        <dbReference type="ARBA" id="ARBA00022741"/>
    </source>
</evidence>
<evidence type="ECO:0000313" key="8">
    <source>
        <dbReference type="EMBL" id="OGY68158.1"/>
    </source>
</evidence>
<comment type="pathway">
    <text evidence="1">Cofactor biosynthesis; NAD(+) biosynthesis.</text>
</comment>
<evidence type="ECO:0008006" key="10">
    <source>
        <dbReference type="Google" id="ProtNLM"/>
    </source>
</evidence>
<organism evidence="8 9">
    <name type="scientific">Candidatus Harrisonbacteria bacterium RIFCSPLOWO2_02_FULL_41_13b</name>
    <dbReference type="NCBI Taxonomy" id="1798409"/>
    <lineage>
        <taxon>Bacteria</taxon>
        <taxon>Candidatus Harrisoniibacteriota</taxon>
    </lineage>
</organism>
<keyword evidence="3" id="KW-0808">Transferase</keyword>
<evidence type="ECO:0000256" key="3">
    <source>
        <dbReference type="ARBA" id="ARBA00022679"/>
    </source>
</evidence>
<dbReference type="GO" id="GO:0005524">
    <property type="term" value="F:ATP binding"/>
    <property type="evidence" value="ECO:0007669"/>
    <property type="project" value="UniProtKB-KW"/>
</dbReference>
<dbReference type="GO" id="GO:0009435">
    <property type="term" value="P:NAD+ biosynthetic process"/>
    <property type="evidence" value="ECO:0007669"/>
    <property type="project" value="InterPro"/>
</dbReference>
<dbReference type="InterPro" id="IPR014729">
    <property type="entry name" value="Rossmann-like_a/b/a_fold"/>
</dbReference>
<dbReference type="GO" id="GO:0016779">
    <property type="term" value="F:nucleotidyltransferase activity"/>
    <property type="evidence" value="ECO:0007669"/>
    <property type="project" value="UniProtKB-KW"/>
</dbReference>